<accession>A0ABU0RWD3</accession>
<sequence length="190" mass="21309">MEDLTGIEGLRQLLPPPPGAGEKIDWQAAEARWGTAFPRDYMAFMAEYGVGDIGTEEDPDQVGVLAPFPTGAYEFSPDDFEDETGNARLTWEEGYDRDGLELDPEHILAWGGSNNADIFCWLTSDPEPEKWPVLLFARHGGLLCQVVPGGMAEFLRRLLANEHASYRLDFTPAPRFVHWRTTRRFPAPAQ</sequence>
<dbReference type="RefSeq" id="WP_307629737.1">
    <property type="nucleotide sequence ID" value="NZ_JAUSZS010000008.1"/>
</dbReference>
<dbReference type="Gene3D" id="3.40.1580.10">
    <property type="entry name" value="SMI1/KNR4-like"/>
    <property type="match status" value="1"/>
</dbReference>
<dbReference type="EMBL" id="JAUSZS010000008">
    <property type="protein sequence ID" value="MDQ0936293.1"/>
    <property type="molecule type" value="Genomic_DNA"/>
</dbReference>
<evidence type="ECO:0000313" key="3">
    <source>
        <dbReference type="Proteomes" id="UP001223072"/>
    </source>
</evidence>
<dbReference type="InterPro" id="IPR018958">
    <property type="entry name" value="Knr4/Smi1-like_dom"/>
</dbReference>
<dbReference type="Proteomes" id="UP001223072">
    <property type="component" value="Unassembled WGS sequence"/>
</dbReference>
<organism evidence="2 3">
    <name type="scientific">Streptomyces turgidiscabies</name>
    <dbReference type="NCBI Taxonomy" id="85558"/>
    <lineage>
        <taxon>Bacteria</taxon>
        <taxon>Bacillati</taxon>
        <taxon>Actinomycetota</taxon>
        <taxon>Actinomycetes</taxon>
        <taxon>Kitasatosporales</taxon>
        <taxon>Streptomycetaceae</taxon>
        <taxon>Streptomyces</taxon>
    </lineage>
</organism>
<feature type="domain" description="Knr4/Smi1-like" evidence="1">
    <location>
        <begin position="25"/>
        <end position="147"/>
    </location>
</feature>
<dbReference type="SUPFAM" id="SSF160631">
    <property type="entry name" value="SMI1/KNR4-like"/>
    <property type="match status" value="1"/>
</dbReference>
<comment type="caution">
    <text evidence="2">The sequence shown here is derived from an EMBL/GenBank/DDBJ whole genome shotgun (WGS) entry which is preliminary data.</text>
</comment>
<name>A0ABU0RWD3_9ACTN</name>
<dbReference type="Pfam" id="PF09346">
    <property type="entry name" value="SMI1_KNR4"/>
    <property type="match status" value="1"/>
</dbReference>
<gene>
    <name evidence="2" type="ORF">QFZ49_006268</name>
</gene>
<evidence type="ECO:0000313" key="2">
    <source>
        <dbReference type="EMBL" id="MDQ0936293.1"/>
    </source>
</evidence>
<keyword evidence="3" id="KW-1185">Reference proteome</keyword>
<dbReference type="InterPro" id="IPR037883">
    <property type="entry name" value="Knr4/Smi1-like_sf"/>
</dbReference>
<reference evidence="2 3" key="1">
    <citation type="submission" date="2023-07" db="EMBL/GenBank/DDBJ databases">
        <title>Comparative genomics of wheat-associated soil bacteria to identify genetic determinants of phenazine resistance.</title>
        <authorList>
            <person name="Mouncey N."/>
        </authorList>
    </citation>
    <scope>NUCLEOTIDE SEQUENCE [LARGE SCALE GENOMIC DNA]</scope>
    <source>
        <strain evidence="2 3">W2I16</strain>
    </source>
</reference>
<proteinExistence type="predicted"/>
<protein>
    <recommendedName>
        <fullName evidence="1">Knr4/Smi1-like domain-containing protein</fullName>
    </recommendedName>
</protein>
<evidence type="ECO:0000259" key="1">
    <source>
        <dbReference type="Pfam" id="PF09346"/>
    </source>
</evidence>